<comment type="subunit">
    <text evidence="4 14">Homohexamer.</text>
</comment>
<evidence type="ECO:0000256" key="1">
    <source>
        <dbReference type="ARBA" id="ARBA00001120"/>
    </source>
</evidence>
<proteinExistence type="inferred from homology"/>
<dbReference type="SUPFAM" id="SSF53795">
    <property type="entry name" value="PEP carboxykinase-like"/>
    <property type="match status" value="1"/>
</dbReference>
<dbReference type="GO" id="GO:0004712">
    <property type="term" value="F:protein serine/threonine/tyrosine kinase activity"/>
    <property type="evidence" value="ECO:0007669"/>
    <property type="project" value="UniProtKB-UniRule"/>
</dbReference>
<keyword evidence="9 14" id="KW-0418">Kinase</keyword>
<keyword evidence="7 14" id="KW-0479">Metal-binding</keyword>
<accession>A0A1F6T4E8</accession>
<dbReference type="EC" id="2.7.4.-" evidence="14"/>
<dbReference type="InterPro" id="IPR028979">
    <property type="entry name" value="Ser_kin/Pase_Hpr-like_N_sf"/>
</dbReference>
<dbReference type="InterPro" id="IPR027417">
    <property type="entry name" value="P-loop_NTPase"/>
</dbReference>
<evidence type="ECO:0000256" key="7">
    <source>
        <dbReference type="ARBA" id="ARBA00022723"/>
    </source>
</evidence>
<comment type="similarity">
    <text evidence="3 14">Belongs to the HPrK/P family.</text>
</comment>
<evidence type="ECO:0000256" key="14">
    <source>
        <dbReference type="HAMAP-Rule" id="MF_01249"/>
    </source>
</evidence>
<dbReference type="EC" id="2.7.11.-" evidence="14"/>
<dbReference type="PANTHER" id="PTHR30305">
    <property type="entry name" value="PROTEIN YJDM-RELATED"/>
    <property type="match status" value="1"/>
</dbReference>
<feature type="active site" evidence="14">
    <location>
        <position position="144"/>
    </location>
</feature>
<evidence type="ECO:0000313" key="17">
    <source>
        <dbReference type="EMBL" id="OGI40017.1"/>
    </source>
</evidence>
<evidence type="ECO:0000256" key="6">
    <source>
        <dbReference type="ARBA" id="ARBA00022679"/>
    </source>
</evidence>
<protein>
    <recommendedName>
        <fullName evidence="14">HPr kinase/phosphorylase</fullName>
        <shortName evidence="14">HPrK/P</shortName>
        <ecNumber evidence="14">2.7.11.-</ecNumber>
        <ecNumber evidence="14">2.7.4.-</ecNumber>
    </recommendedName>
    <alternativeName>
        <fullName evidence="14">HPr(Ser) kinase/phosphorylase</fullName>
    </alternativeName>
</protein>
<dbReference type="Gene3D" id="3.40.1390.20">
    <property type="entry name" value="HprK N-terminal domain-like"/>
    <property type="match status" value="1"/>
</dbReference>
<feature type="region of interest" description="Important for the catalytic mechanism of both phosphorylation and dephosphorylation" evidence="14">
    <location>
        <begin position="207"/>
        <end position="216"/>
    </location>
</feature>
<comment type="domain">
    <text evidence="14">The Walker A ATP-binding motif also binds Pi and PPi.</text>
</comment>
<evidence type="ECO:0000256" key="8">
    <source>
        <dbReference type="ARBA" id="ARBA00022741"/>
    </source>
</evidence>
<dbReference type="GO" id="GO:0006109">
    <property type="term" value="P:regulation of carbohydrate metabolic process"/>
    <property type="evidence" value="ECO:0007669"/>
    <property type="project" value="UniProtKB-UniRule"/>
</dbReference>
<dbReference type="Gene3D" id="3.40.50.300">
    <property type="entry name" value="P-loop containing nucleotide triphosphate hydrolases"/>
    <property type="match status" value="1"/>
</dbReference>
<keyword evidence="12 14" id="KW-0511">Multifunctional enzyme</keyword>
<dbReference type="EMBL" id="MFSR01000030">
    <property type="protein sequence ID" value="OGI40017.1"/>
    <property type="molecule type" value="Genomic_DNA"/>
</dbReference>
<feature type="active site" evidence="14">
    <location>
        <position position="251"/>
    </location>
</feature>
<dbReference type="Pfam" id="PF02603">
    <property type="entry name" value="Hpr_kinase_N"/>
    <property type="match status" value="1"/>
</dbReference>
<feature type="active site" description="Proton acceptor; for phosphorylation activity. Proton donor; for dephosphorylation activity" evidence="14">
    <location>
        <position position="183"/>
    </location>
</feature>
<feature type="active site" evidence="14">
    <location>
        <position position="165"/>
    </location>
</feature>
<evidence type="ECO:0000256" key="3">
    <source>
        <dbReference type="ARBA" id="ARBA00006883"/>
    </source>
</evidence>
<evidence type="ECO:0000259" key="16">
    <source>
        <dbReference type="Pfam" id="PF07475"/>
    </source>
</evidence>
<dbReference type="SUPFAM" id="SSF75138">
    <property type="entry name" value="HprK N-terminal domain-like"/>
    <property type="match status" value="1"/>
</dbReference>
<evidence type="ECO:0000256" key="4">
    <source>
        <dbReference type="ARBA" id="ARBA00011643"/>
    </source>
</evidence>
<keyword evidence="10 14" id="KW-0067">ATP-binding</keyword>
<dbReference type="GO" id="GO:0000155">
    <property type="term" value="F:phosphorelay sensor kinase activity"/>
    <property type="evidence" value="ECO:0007669"/>
    <property type="project" value="InterPro"/>
</dbReference>
<dbReference type="GO" id="GO:0005524">
    <property type="term" value="F:ATP binding"/>
    <property type="evidence" value="ECO:0007669"/>
    <property type="project" value="UniProtKB-UniRule"/>
</dbReference>
<evidence type="ECO:0000256" key="10">
    <source>
        <dbReference type="ARBA" id="ARBA00022840"/>
    </source>
</evidence>
<comment type="cofactor">
    <cofactor evidence="2 14">
        <name>Mg(2+)</name>
        <dbReference type="ChEBI" id="CHEBI:18420"/>
    </cofactor>
</comment>
<feature type="binding site" evidence="14">
    <location>
        <begin position="159"/>
        <end position="166"/>
    </location>
    <ligand>
        <name>ATP</name>
        <dbReference type="ChEBI" id="CHEBI:30616"/>
    </ligand>
</feature>
<gene>
    <name evidence="14" type="primary">hprK</name>
    <name evidence="17" type="ORF">A2V91_02935</name>
</gene>
<dbReference type="Pfam" id="PF07475">
    <property type="entry name" value="Hpr_kinase_C"/>
    <property type="match status" value="1"/>
</dbReference>
<comment type="miscellaneous">
    <text evidence="14">Both phosphorylation and phosphorolysis are carried out by the same active site and suggest a common mechanism for both reactions.</text>
</comment>
<dbReference type="InterPro" id="IPR011104">
    <property type="entry name" value="Hpr_kin/Pase_C"/>
</dbReference>
<dbReference type="Proteomes" id="UP000179334">
    <property type="component" value="Unassembled WGS sequence"/>
</dbReference>
<evidence type="ECO:0000256" key="13">
    <source>
        <dbReference type="ARBA" id="ARBA00047657"/>
    </source>
</evidence>
<keyword evidence="8 14" id="KW-0547">Nucleotide-binding</keyword>
<dbReference type="GO" id="GO:0000287">
    <property type="term" value="F:magnesium ion binding"/>
    <property type="evidence" value="ECO:0007669"/>
    <property type="project" value="UniProtKB-UniRule"/>
</dbReference>
<dbReference type="GO" id="GO:0004674">
    <property type="term" value="F:protein serine/threonine kinase activity"/>
    <property type="evidence" value="ECO:0007669"/>
    <property type="project" value="UniProtKB-KW"/>
</dbReference>
<dbReference type="CDD" id="cd01918">
    <property type="entry name" value="HprK_C"/>
    <property type="match status" value="1"/>
</dbReference>
<evidence type="ECO:0000259" key="15">
    <source>
        <dbReference type="Pfam" id="PF02603"/>
    </source>
</evidence>
<evidence type="ECO:0000256" key="9">
    <source>
        <dbReference type="ARBA" id="ARBA00022777"/>
    </source>
</evidence>
<sequence length="316" mass="35063">MTPLLTANDLFESQSASLKLKWVAGREGRERLLEPSTAKYPGMALVGHLNFVHANRIQVIGEAEVKYLRKLGKTERPEAMQRLFGCERTAAVVVANGARVDADLKAGAERARLALFATPLPSPVVIDNLQFYLTRALAPRLTVHGVYMEVLGMGVLLTGEAGIGKSELALELLSRGHRLIADDAVEFIRVGPDVLVGQCPGELSDYLEVRGLGILDIRLMFGETAVRHRKKLHLIVRLEKLDRSRMGKIDRLQVKQRTHAIMDVEIPEVMLYVAPGRNLAVLVEAATRSYILRTWGINPLEDFIKRHQALIEKNAG</sequence>
<feature type="binding site" evidence="14">
    <location>
        <position position="166"/>
    </location>
    <ligand>
        <name>Mg(2+)</name>
        <dbReference type="ChEBI" id="CHEBI:18420"/>
    </ligand>
</feature>
<dbReference type="PANTHER" id="PTHR30305:SF1">
    <property type="entry name" value="HPR KINASE_PHOSPHORYLASE"/>
    <property type="match status" value="1"/>
</dbReference>
<dbReference type="InterPro" id="IPR003755">
    <property type="entry name" value="HPr(Ser)_kin/Pase"/>
</dbReference>
<keyword evidence="11 14" id="KW-0460">Magnesium</keyword>
<keyword evidence="5 14" id="KW-0723">Serine/threonine-protein kinase</keyword>
<dbReference type="AlphaFoldDB" id="A0A1F6T4E8"/>
<comment type="catalytic activity">
    <reaction evidence="1 14">
        <text>[HPr protein]-L-serine + ATP = [HPr protein]-O-phospho-L-serine + ADP + H(+)</text>
        <dbReference type="Rhea" id="RHEA:46600"/>
        <dbReference type="Rhea" id="RHEA-COMP:11602"/>
        <dbReference type="Rhea" id="RHEA-COMP:11603"/>
        <dbReference type="ChEBI" id="CHEBI:15378"/>
        <dbReference type="ChEBI" id="CHEBI:29999"/>
        <dbReference type="ChEBI" id="CHEBI:30616"/>
        <dbReference type="ChEBI" id="CHEBI:83421"/>
        <dbReference type="ChEBI" id="CHEBI:456216"/>
    </reaction>
</comment>
<keyword evidence="6 14" id="KW-0808">Transferase</keyword>
<evidence type="ECO:0000256" key="11">
    <source>
        <dbReference type="ARBA" id="ARBA00022842"/>
    </source>
</evidence>
<name>A0A1F6T4E8_9PROT</name>
<feature type="region of interest" description="Important for the catalytic mechanism of dephosphorylation" evidence="14">
    <location>
        <begin position="272"/>
        <end position="277"/>
    </location>
</feature>
<evidence type="ECO:0000313" key="18">
    <source>
        <dbReference type="Proteomes" id="UP000179334"/>
    </source>
</evidence>
<comment type="catalytic activity">
    <reaction evidence="13 14">
        <text>[HPr protein]-O-phospho-L-serine + phosphate + H(+) = [HPr protein]-L-serine + diphosphate</text>
        <dbReference type="Rhea" id="RHEA:46604"/>
        <dbReference type="Rhea" id="RHEA-COMP:11602"/>
        <dbReference type="Rhea" id="RHEA-COMP:11603"/>
        <dbReference type="ChEBI" id="CHEBI:15378"/>
        <dbReference type="ChEBI" id="CHEBI:29999"/>
        <dbReference type="ChEBI" id="CHEBI:33019"/>
        <dbReference type="ChEBI" id="CHEBI:43474"/>
        <dbReference type="ChEBI" id="CHEBI:83421"/>
    </reaction>
</comment>
<feature type="domain" description="HPr kinase/phosphorylase C-terminal" evidence="16">
    <location>
        <begin position="136"/>
        <end position="306"/>
    </location>
</feature>
<organism evidence="17 18">
    <name type="scientific">Candidatus Muproteobacteria bacterium RBG_16_64_10</name>
    <dbReference type="NCBI Taxonomy" id="1817757"/>
    <lineage>
        <taxon>Bacteria</taxon>
        <taxon>Pseudomonadati</taxon>
        <taxon>Pseudomonadota</taxon>
        <taxon>Candidatus Muproteobacteria</taxon>
    </lineage>
</organism>
<feature type="domain" description="HPr(Ser) kinase/phosphorylase N-terminal" evidence="15">
    <location>
        <begin position="6"/>
        <end position="133"/>
    </location>
</feature>
<comment type="caution">
    <text evidence="17">The sequence shown here is derived from an EMBL/GenBank/DDBJ whole genome shotgun (WGS) entry which is preliminary data.</text>
</comment>
<dbReference type="InterPro" id="IPR011126">
    <property type="entry name" value="Hpr_kin/Pase_Hpr_N"/>
</dbReference>
<evidence type="ECO:0000256" key="12">
    <source>
        <dbReference type="ARBA" id="ARBA00023268"/>
    </source>
</evidence>
<comment type="function">
    <text evidence="14">Catalyzes the ATP- as well as the pyrophosphate-dependent phosphorylation of a specific serine residue in HPr, a phosphocarrier protein of the phosphoenolpyruvate-dependent sugar phosphotransferase system (PTS). HprK/P also catalyzes the pyrophosphate-producing, inorganic phosphate-dependent dephosphorylation (phosphorolysis) of seryl-phosphorylated HPr (P-Ser-HPr).</text>
</comment>
<evidence type="ECO:0000256" key="5">
    <source>
        <dbReference type="ARBA" id="ARBA00022527"/>
    </source>
</evidence>
<evidence type="ECO:0000256" key="2">
    <source>
        <dbReference type="ARBA" id="ARBA00001946"/>
    </source>
</evidence>
<feature type="binding site" evidence="14">
    <location>
        <position position="208"/>
    </location>
    <ligand>
        <name>Mg(2+)</name>
        <dbReference type="ChEBI" id="CHEBI:18420"/>
    </ligand>
</feature>
<dbReference type="NCBIfam" id="TIGR00679">
    <property type="entry name" value="hpr-ser"/>
    <property type="match status" value="1"/>
</dbReference>
<dbReference type="FunFam" id="3.40.50.300:FF:000174">
    <property type="entry name" value="HPr kinase/phosphorylase"/>
    <property type="match status" value="1"/>
</dbReference>
<dbReference type="HAMAP" id="MF_01249">
    <property type="entry name" value="HPr_kinase"/>
    <property type="match status" value="1"/>
</dbReference>
<reference evidence="17 18" key="1">
    <citation type="journal article" date="2016" name="Nat. Commun.">
        <title>Thousands of microbial genomes shed light on interconnected biogeochemical processes in an aquifer system.</title>
        <authorList>
            <person name="Anantharaman K."/>
            <person name="Brown C.T."/>
            <person name="Hug L.A."/>
            <person name="Sharon I."/>
            <person name="Castelle C.J."/>
            <person name="Probst A.J."/>
            <person name="Thomas B.C."/>
            <person name="Singh A."/>
            <person name="Wilkins M.J."/>
            <person name="Karaoz U."/>
            <person name="Brodie E.L."/>
            <person name="Williams K.H."/>
            <person name="Hubbard S.S."/>
            <person name="Banfield J.F."/>
        </authorList>
    </citation>
    <scope>NUCLEOTIDE SEQUENCE [LARGE SCALE GENOMIC DNA]</scope>
</reference>